<reference evidence="6 7" key="1">
    <citation type="submission" date="2022-03" db="EMBL/GenBank/DDBJ databases">
        <title>Streptomyces yunnanensis P86,complete genome.</title>
        <authorList>
            <person name="Chen S."/>
            <person name="Zhang Q."/>
        </authorList>
    </citation>
    <scope>NUCLEOTIDE SEQUENCE [LARGE SCALE GENOMIC DNA]</scope>
    <source>
        <strain evidence="6 7">P86</strain>
    </source>
</reference>
<dbReference type="Gene3D" id="3.30.280.10">
    <property type="entry name" value="Urease, gamma-like subunit"/>
    <property type="match status" value="1"/>
</dbReference>
<proteinExistence type="inferred from homology"/>
<dbReference type="Pfam" id="PF00699">
    <property type="entry name" value="Urease_beta"/>
    <property type="match status" value="1"/>
</dbReference>
<gene>
    <name evidence="5" type="primary">ureA</name>
    <name evidence="6" type="ORF">MOV08_07210</name>
</gene>
<keyword evidence="2 5" id="KW-0963">Cytoplasm</keyword>
<keyword evidence="3 5" id="KW-0378">Hydrolase</keyword>
<dbReference type="GO" id="GO:0009039">
    <property type="term" value="F:urease activity"/>
    <property type="evidence" value="ECO:0007669"/>
    <property type="project" value="UniProtKB-EC"/>
</dbReference>
<evidence type="ECO:0000256" key="3">
    <source>
        <dbReference type="ARBA" id="ARBA00022801"/>
    </source>
</evidence>
<evidence type="ECO:0000256" key="2">
    <source>
        <dbReference type="ARBA" id="ARBA00022490"/>
    </source>
</evidence>
<organism evidence="6 7">
    <name type="scientific">Streptomyces yunnanensis</name>
    <dbReference type="NCBI Taxonomy" id="156453"/>
    <lineage>
        <taxon>Bacteria</taxon>
        <taxon>Bacillati</taxon>
        <taxon>Actinomycetota</taxon>
        <taxon>Actinomycetes</taxon>
        <taxon>Kitasatosporales</taxon>
        <taxon>Streptomycetaceae</taxon>
        <taxon>Streptomyces</taxon>
    </lineage>
</organism>
<protein>
    <recommendedName>
        <fullName evidence="5">Urease subunit gamma</fullName>
        <ecNumber evidence="5">3.5.1.5</ecNumber>
    </recommendedName>
    <alternativeName>
        <fullName evidence="5">Urea amidohydrolase subunit gamma</fullName>
    </alternativeName>
</protein>
<dbReference type="Proteomes" id="UP001218629">
    <property type="component" value="Chromosome"/>
</dbReference>
<dbReference type="EC" id="3.5.1.5" evidence="5"/>
<dbReference type="NCBIfam" id="TIGR00192">
    <property type="entry name" value="urease_beta"/>
    <property type="match status" value="1"/>
</dbReference>
<comment type="pathway">
    <text evidence="1 5">Nitrogen metabolism; urea degradation; CO(2) and NH(3) from urea (urease route): step 1/1.</text>
</comment>
<accession>A0ABY8A2B1</accession>
<dbReference type="InterPro" id="IPR012010">
    <property type="entry name" value="Urease_gamma"/>
</dbReference>
<dbReference type="NCBIfam" id="TIGR00193">
    <property type="entry name" value="urease_gam"/>
    <property type="match status" value="1"/>
</dbReference>
<sequence length="227" mass="24704">MHLTPHEQERLMIHVAADVAEKRRARGVLLNYPEAVALLTVHVLEGARDGHTVAELMASGKKVLGREEVMVGVPEMISSVQVEATFPDGTKLVALHDPIPRRDCCAESDDATLVHPGKIDHPEGAGRIPFNKGRETTPLTVCNQSDRPIQVGSHYHFAEVNHGLSWREPGGGERTFKGVAYGKRLHVASGSSVRFEPGIPQPVELVRIEGERRVLGLRGCVGGDLDD</sequence>
<dbReference type="CDD" id="cd00390">
    <property type="entry name" value="Urease_gamma"/>
    <property type="match status" value="1"/>
</dbReference>
<evidence type="ECO:0000313" key="6">
    <source>
        <dbReference type="EMBL" id="WEB39100.1"/>
    </source>
</evidence>
<dbReference type="RefSeq" id="WP_052286576.1">
    <property type="nucleotide sequence ID" value="NZ_CP095749.1"/>
</dbReference>
<dbReference type="InterPro" id="IPR036461">
    <property type="entry name" value="Urease_betasu_sf"/>
</dbReference>
<dbReference type="PANTHER" id="PTHR33569:SF1">
    <property type="entry name" value="UREASE"/>
    <property type="match status" value="1"/>
</dbReference>
<comment type="catalytic activity">
    <reaction evidence="4 5">
        <text>urea + 2 H2O + H(+) = hydrogencarbonate + 2 NH4(+)</text>
        <dbReference type="Rhea" id="RHEA:20557"/>
        <dbReference type="ChEBI" id="CHEBI:15377"/>
        <dbReference type="ChEBI" id="CHEBI:15378"/>
        <dbReference type="ChEBI" id="CHEBI:16199"/>
        <dbReference type="ChEBI" id="CHEBI:17544"/>
        <dbReference type="ChEBI" id="CHEBI:28938"/>
        <dbReference type="EC" id="3.5.1.5"/>
    </reaction>
</comment>
<comment type="subcellular location">
    <subcellularLocation>
        <location evidence="5">Cytoplasm</location>
    </subcellularLocation>
</comment>
<dbReference type="InterPro" id="IPR036463">
    <property type="entry name" value="Urease_gamma_sf"/>
</dbReference>
<comment type="subunit">
    <text evidence="5">Heterotrimer of UreA (gamma), UreB (beta) and UreC (alpha) subunits. Three heterotrimers associate to form the active enzyme.</text>
</comment>
<evidence type="ECO:0000256" key="1">
    <source>
        <dbReference type="ARBA" id="ARBA00004897"/>
    </source>
</evidence>
<dbReference type="Pfam" id="PF00547">
    <property type="entry name" value="Urease_gamma"/>
    <property type="match status" value="1"/>
</dbReference>
<dbReference type="NCBIfam" id="NF009671">
    <property type="entry name" value="PRK13192.1"/>
    <property type="match status" value="1"/>
</dbReference>
<comment type="similarity">
    <text evidence="5">Belongs to the urease gamma subunit family.</text>
</comment>
<evidence type="ECO:0000256" key="4">
    <source>
        <dbReference type="ARBA" id="ARBA00047778"/>
    </source>
</evidence>
<dbReference type="NCBIfam" id="NF009712">
    <property type="entry name" value="PRK13241.1"/>
    <property type="match status" value="1"/>
</dbReference>
<dbReference type="Gene3D" id="2.10.150.10">
    <property type="entry name" value="Urease, beta subunit"/>
    <property type="match status" value="1"/>
</dbReference>
<dbReference type="PANTHER" id="PTHR33569">
    <property type="entry name" value="UREASE"/>
    <property type="match status" value="1"/>
</dbReference>
<dbReference type="EMBL" id="CP095749">
    <property type="protein sequence ID" value="WEB39100.1"/>
    <property type="molecule type" value="Genomic_DNA"/>
</dbReference>
<evidence type="ECO:0000256" key="5">
    <source>
        <dbReference type="HAMAP-Rule" id="MF_00739"/>
    </source>
</evidence>
<dbReference type="InterPro" id="IPR050069">
    <property type="entry name" value="Urease_subunit"/>
</dbReference>
<keyword evidence="7" id="KW-1185">Reference proteome</keyword>
<dbReference type="HAMAP" id="MF_00739">
    <property type="entry name" value="Urease_gamma"/>
    <property type="match status" value="1"/>
</dbReference>
<dbReference type="SUPFAM" id="SSF51278">
    <property type="entry name" value="Urease, beta-subunit"/>
    <property type="match status" value="1"/>
</dbReference>
<dbReference type="InterPro" id="IPR002019">
    <property type="entry name" value="Urease_beta-like"/>
</dbReference>
<dbReference type="SUPFAM" id="SSF54111">
    <property type="entry name" value="Urease, gamma-subunit"/>
    <property type="match status" value="1"/>
</dbReference>
<dbReference type="InterPro" id="IPR002026">
    <property type="entry name" value="Urease_gamma/gamma-beta_su"/>
</dbReference>
<evidence type="ECO:0000313" key="7">
    <source>
        <dbReference type="Proteomes" id="UP001218629"/>
    </source>
</evidence>
<name>A0ABY8A2B1_9ACTN</name>